<dbReference type="PIRSF" id="PIRSF011789">
    <property type="entry name" value="tRNA_splic_SEN2"/>
    <property type="match status" value="1"/>
</dbReference>
<feature type="compositionally biased region" description="Basic and acidic residues" evidence="6">
    <location>
        <begin position="197"/>
        <end position="208"/>
    </location>
</feature>
<evidence type="ECO:0000256" key="2">
    <source>
        <dbReference type="ARBA" id="ARBA00022694"/>
    </source>
</evidence>
<comment type="similarity">
    <text evidence="1 4">Belongs to the tRNA-intron endonuclease family.</text>
</comment>
<dbReference type="AlphaFoldDB" id="A0A9Q5HUZ6"/>
<dbReference type="InterPro" id="IPR006677">
    <property type="entry name" value="tRNA_intron_Endonuc_cat-like"/>
</dbReference>
<dbReference type="EC" id="4.6.1.16" evidence="4"/>
<accession>A0A9Q5HUZ6</accession>
<gene>
    <name evidence="8" type="ORF">A7U60_g6541</name>
</gene>
<dbReference type="InterPro" id="IPR036167">
    <property type="entry name" value="tRNA_intron_Endo_cat-like_sf"/>
</dbReference>
<protein>
    <recommendedName>
        <fullName evidence="4">tRNA-splicing endonuclease subunit Sen2</fullName>
        <ecNumber evidence="4">4.6.1.16</ecNumber>
    </recommendedName>
</protein>
<feature type="active site" evidence="5">
    <location>
        <position position="322"/>
    </location>
</feature>
<reference evidence="8" key="1">
    <citation type="submission" date="2016-06" db="EMBL/GenBank/DDBJ databases">
        <title>Draft Genome sequence of the fungus Inonotus baumii.</title>
        <authorList>
            <person name="Zhu H."/>
            <person name="Lin W."/>
        </authorList>
    </citation>
    <scope>NUCLEOTIDE SEQUENCE</scope>
    <source>
        <strain evidence="8">821</strain>
    </source>
</reference>
<organism evidence="8 9">
    <name type="scientific">Sanghuangporus baumii</name>
    <name type="common">Phellinus baumii</name>
    <dbReference type="NCBI Taxonomy" id="108892"/>
    <lineage>
        <taxon>Eukaryota</taxon>
        <taxon>Fungi</taxon>
        <taxon>Dikarya</taxon>
        <taxon>Basidiomycota</taxon>
        <taxon>Agaricomycotina</taxon>
        <taxon>Agaricomycetes</taxon>
        <taxon>Hymenochaetales</taxon>
        <taxon>Hymenochaetaceae</taxon>
        <taxon>Sanghuangporus</taxon>
    </lineage>
</organism>
<evidence type="ECO:0000256" key="1">
    <source>
        <dbReference type="ARBA" id="ARBA00008078"/>
    </source>
</evidence>
<dbReference type="PANTHER" id="PTHR21227:SF0">
    <property type="entry name" value="TRNA-SPLICING ENDONUCLEASE SUBUNIT SEN2"/>
    <property type="match status" value="1"/>
</dbReference>
<dbReference type="Gene3D" id="3.40.1350.10">
    <property type="match status" value="1"/>
</dbReference>
<dbReference type="GO" id="GO:0000214">
    <property type="term" value="C:tRNA-intron endonuclease complex"/>
    <property type="evidence" value="ECO:0007669"/>
    <property type="project" value="UniProtKB-UniRule"/>
</dbReference>
<evidence type="ECO:0000256" key="3">
    <source>
        <dbReference type="ARBA" id="ARBA00023239"/>
    </source>
</evidence>
<sequence length="415" mass="47528">MSNRRGRRPGNAKSGARRNANNQIYKYPLPLILEPLSNDSHARKHATNFLGLFGYSTQRISRPEIEGILDPTTRSVWVTNSEDAMTLWRRGFFGKGNLSRSEPSWLSRRINQMKAKAAGGMTAEEVREKRRAERKQFKLDRARAIAEAALEAENAFATTGEVLKETSVVIPSAATWRPTSSRPTAEAGPPDISASDRTPRREQPRPEDDDKLYEDVEDMEHLQLTLQEAFFLIWTMDCLTLLDPTSQEPLSLQRIWRAFQAVNYPDFIISRSLDIQPARFDNPFLIHYVVFHHYRSLGWVIKNGIKFCVDYLLYKRGPVFAHAEFALVVCPVYEDPSDRESSPFDLQNVDPFTWSWLSTINRVNSQVQKTLVLTYVTIPAMSRLPQGALLSPVCLSHYSIREVVVRRFIPARMRD</sequence>
<dbReference type="Proteomes" id="UP000757232">
    <property type="component" value="Unassembled WGS sequence"/>
</dbReference>
<dbReference type="OrthoDB" id="10249562at2759"/>
<dbReference type="EMBL" id="LNZH02000202">
    <property type="protein sequence ID" value="OCB86421.1"/>
    <property type="molecule type" value="Genomic_DNA"/>
</dbReference>
<keyword evidence="3 4" id="KW-0456">Lyase</keyword>
<comment type="caution">
    <text evidence="8">The sequence shown here is derived from an EMBL/GenBank/DDBJ whole genome shotgun (WGS) entry which is preliminary data.</text>
</comment>
<evidence type="ECO:0000313" key="8">
    <source>
        <dbReference type="EMBL" id="OCB86421.1"/>
    </source>
</evidence>
<comment type="function">
    <text evidence="4">Constitutes one of the two catalytic subunit of the tRNA-splicing endonuclease complex, a complex responsible for identification and cleavage of the splice sites in pre-tRNA. It cleaves pre-tRNA at the 5'- and 3'-splice sites to release the intron. The products are an intron and two tRNA half-molecules bearing 2',3'-cyclic phosphate and 5'-OH termini. There are no conserved sequences at the splice sites, but the intron is invariably located at the same site in the gene, placing the splice sites an invariant distance from the constant structural features of the tRNA body.</text>
</comment>
<dbReference type="GO" id="GO:0005737">
    <property type="term" value="C:cytoplasm"/>
    <property type="evidence" value="ECO:0007669"/>
    <property type="project" value="TreeGrafter"/>
</dbReference>
<keyword evidence="9" id="KW-1185">Reference proteome</keyword>
<evidence type="ECO:0000259" key="7">
    <source>
        <dbReference type="Pfam" id="PF01974"/>
    </source>
</evidence>
<evidence type="ECO:0000256" key="6">
    <source>
        <dbReference type="SAM" id="MobiDB-lite"/>
    </source>
</evidence>
<dbReference type="GO" id="GO:0000213">
    <property type="term" value="F:tRNA-intron lyase activity"/>
    <property type="evidence" value="ECO:0007669"/>
    <property type="project" value="UniProtKB-UniRule"/>
</dbReference>
<evidence type="ECO:0000313" key="9">
    <source>
        <dbReference type="Proteomes" id="UP000757232"/>
    </source>
</evidence>
<feature type="domain" description="tRNA intron endonuclease catalytic" evidence="7">
    <location>
        <begin position="284"/>
        <end position="376"/>
    </location>
</feature>
<name>A0A9Q5HUZ6_SANBA</name>
<feature type="active site" evidence="5">
    <location>
        <position position="314"/>
    </location>
</feature>
<feature type="region of interest" description="Disordered" evidence="6">
    <location>
        <begin position="1"/>
        <end position="20"/>
    </location>
</feature>
<dbReference type="GO" id="GO:0000379">
    <property type="term" value="P:tRNA-type intron splice site recognition and cleavage"/>
    <property type="evidence" value="ECO:0007669"/>
    <property type="project" value="TreeGrafter"/>
</dbReference>
<dbReference type="FunFam" id="3.40.1350.10:FF:000007">
    <property type="entry name" value="tRNA-splicing endonuclease subunit Sen2"/>
    <property type="match status" value="1"/>
</dbReference>
<feature type="compositionally biased region" description="Basic residues" evidence="6">
    <location>
        <begin position="1"/>
        <end position="10"/>
    </location>
</feature>
<dbReference type="InterPro" id="IPR016589">
    <property type="entry name" value="tRNA_splic_SEN2"/>
</dbReference>
<dbReference type="InterPro" id="IPR011856">
    <property type="entry name" value="tRNA_endonuc-like_dom_sf"/>
</dbReference>
<dbReference type="SUPFAM" id="SSF53032">
    <property type="entry name" value="tRNA-intron endonuclease catalytic domain-like"/>
    <property type="match status" value="1"/>
</dbReference>
<dbReference type="Pfam" id="PF01974">
    <property type="entry name" value="tRNA_int_endo"/>
    <property type="match status" value="1"/>
</dbReference>
<dbReference type="PANTHER" id="PTHR21227">
    <property type="entry name" value="TRNA-SPLICING ENDONUCLEASE SUBUNIT SEN2"/>
    <property type="match status" value="1"/>
</dbReference>
<feature type="region of interest" description="Disordered" evidence="6">
    <location>
        <begin position="174"/>
        <end position="212"/>
    </location>
</feature>
<dbReference type="CDD" id="cd22363">
    <property type="entry name" value="tRNA-intron_lyase_C"/>
    <property type="match status" value="1"/>
</dbReference>
<keyword evidence="2 4" id="KW-0819">tRNA processing</keyword>
<proteinExistence type="inferred from homology"/>
<dbReference type="InterPro" id="IPR006676">
    <property type="entry name" value="tRNA_splic"/>
</dbReference>
<feature type="active site" evidence="5">
    <location>
        <position position="369"/>
    </location>
</feature>
<evidence type="ECO:0000256" key="4">
    <source>
        <dbReference type="PIRNR" id="PIRNR011789"/>
    </source>
</evidence>
<dbReference type="GO" id="GO:0003676">
    <property type="term" value="F:nucleic acid binding"/>
    <property type="evidence" value="ECO:0007669"/>
    <property type="project" value="InterPro"/>
</dbReference>
<evidence type="ECO:0000256" key="5">
    <source>
        <dbReference type="PIRSR" id="PIRSR011789-1"/>
    </source>
</evidence>